<protein>
    <submittedName>
        <fullName evidence="1">Uncharacterized protein</fullName>
    </submittedName>
</protein>
<dbReference type="EMBL" id="JAWDJW010006941">
    <property type="protein sequence ID" value="KAK3063217.1"/>
    <property type="molecule type" value="Genomic_DNA"/>
</dbReference>
<sequence length="136" mass="15416">MTASNTAKQEYENRAKMMAGLKQQLAPHYLEQMKMEVPKSQQKTIEAQNFASHKEYNEGLMQQAEYYYEGATRLHEEYKSTVFEDGPVDDSGLESSQRLTSDAEEGDTEDSDDTGDGEAEVHSDSDDVDFEIENDE</sequence>
<accession>A0ACC3D7Y5</accession>
<name>A0ACC3D7Y5_9PEZI</name>
<organism evidence="1 2">
    <name type="scientific">Coniosporium uncinatum</name>
    <dbReference type="NCBI Taxonomy" id="93489"/>
    <lineage>
        <taxon>Eukaryota</taxon>
        <taxon>Fungi</taxon>
        <taxon>Dikarya</taxon>
        <taxon>Ascomycota</taxon>
        <taxon>Pezizomycotina</taxon>
        <taxon>Dothideomycetes</taxon>
        <taxon>Dothideomycetes incertae sedis</taxon>
        <taxon>Coniosporium</taxon>
    </lineage>
</organism>
<evidence type="ECO:0000313" key="1">
    <source>
        <dbReference type="EMBL" id="KAK3063217.1"/>
    </source>
</evidence>
<comment type="caution">
    <text evidence="1">The sequence shown here is derived from an EMBL/GenBank/DDBJ whole genome shotgun (WGS) entry which is preliminary data.</text>
</comment>
<keyword evidence="2" id="KW-1185">Reference proteome</keyword>
<proteinExistence type="predicted"/>
<evidence type="ECO:0000313" key="2">
    <source>
        <dbReference type="Proteomes" id="UP001186974"/>
    </source>
</evidence>
<dbReference type="Proteomes" id="UP001186974">
    <property type="component" value="Unassembled WGS sequence"/>
</dbReference>
<reference evidence="1" key="1">
    <citation type="submission" date="2024-09" db="EMBL/GenBank/DDBJ databases">
        <title>Black Yeasts Isolated from many extreme environments.</title>
        <authorList>
            <person name="Coleine C."/>
            <person name="Stajich J.E."/>
            <person name="Selbmann L."/>
        </authorList>
    </citation>
    <scope>NUCLEOTIDE SEQUENCE</scope>
    <source>
        <strain evidence="1">CCFEE 5737</strain>
    </source>
</reference>
<gene>
    <name evidence="1" type="ORF">LTS18_002145</name>
</gene>